<evidence type="ECO:0000313" key="3">
    <source>
        <dbReference type="Proteomes" id="UP001152562"/>
    </source>
</evidence>
<dbReference type="EMBL" id="CALOZG010000075">
    <property type="protein sequence ID" value="CAH4036483.1"/>
    <property type="molecule type" value="Genomic_DNA"/>
</dbReference>
<sequence>MFKFRCFRASFDFITGKQHGWDCDLSPVSVIGVYRKNDGDHNDEELMYNPPRKLLPSMVQLPMSQTGPITTSKSTCDLTKETIPTQNLTRSLHDVSLSKHQLKEQKKLEKQQMLEQKKQTKTSLQERQRQEKFAAQERKKQEKLAIKQKLAAQDRQKLEKAAEEAKTQGNLAREQDQPKSPINKLKLKKKTAPIPPQPINQQIPQKNNPEEQTSKNEVTEPKPRRTAQTTARNNQSNYSTYTLESSISRSSGPPPYGEYPEIITDVPDSNVTFGKPVADSSWDLISQHREQMSKNRTDDIVPKTKKDVQYNVGNLLGENSDA</sequence>
<organism evidence="2 3">
    <name type="scientific">Pieris brassicae</name>
    <name type="common">White butterfly</name>
    <name type="synonym">Large white butterfly</name>
    <dbReference type="NCBI Taxonomy" id="7116"/>
    <lineage>
        <taxon>Eukaryota</taxon>
        <taxon>Metazoa</taxon>
        <taxon>Ecdysozoa</taxon>
        <taxon>Arthropoda</taxon>
        <taxon>Hexapoda</taxon>
        <taxon>Insecta</taxon>
        <taxon>Pterygota</taxon>
        <taxon>Neoptera</taxon>
        <taxon>Endopterygota</taxon>
        <taxon>Lepidoptera</taxon>
        <taxon>Glossata</taxon>
        <taxon>Ditrysia</taxon>
        <taxon>Papilionoidea</taxon>
        <taxon>Pieridae</taxon>
        <taxon>Pierinae</taxon>
        <taxon>Pieris</taxon>
    </lineage>
</organism>
<dbReference type="AlphaFoldDB" id="A0A9P0TVT0"/>
<proteinExistence type="predicted"/>
<accession>A0A9P0TVT0</accession>
<evidence type="ECO:0000313" key="2">
    <source>
        <dbReference type="EMBL" id="CAH4036483.1"/>
    </source>
</evidence>
<feature type="region of interest" description="Disordered" evidence="1">
    <location>
        <begin position="110"/>
        <end position="263"/>
    </location>
</feature>
<reference evidence="2" key="1">
    <citation type="submission" date="2022-05" db="EMBL/GenBank/DDBJ databases">
        <authorList>
            <person name="Okamura Y."/>
        </authorList>
    </citation>
    <scope>NUCLEOTIDE SEQUENCE</scope>
</reference>
<keyword evidence="3" id="KW-1185">Reference proteome</keyword>
<feature type="compositionally biased region" description="Basic and acidic residues" evidence="1">
    <location>
        <begin position="208"/>
        <end position="223"/>
    </location>
</feature>
<gene>
    <name evidence="2" type="ORF">PIBRA_LOCUS12274</name>
</gene>
<protein>
    <submittedName>
        <fullName evidence="2">Uncharacterized protein</fullName>
    </submittedName>
</protein>
<feature type="compositionally biased region" description="Basic and acidic residues" evidence="1">
    <location>
        <begin position="152"/>
        <end position="166"/>
    </location>
</feature>
<feature type="compositionally biased region" description="Basic and acidic residues" evidence="1">
    <location>
        <begin position="110"/>
        <end position="145"/>
    </location>
</feature>
<evidence type="ECO:0000256" key="1">
    <source>
        <dbReference type="SAM" id="MobiDB-lite"/>
    </source>
</evidence>
<comment type="caution">
    <text evidence="2">The sequence shown here is derived from an EMBL/GenBank/DDBJ whole genome shotgun (WGS) entry which is preliminary data.</text>
</comment>
<name>A0A9P0TVT0_PIEBR</name>
<dbReference type="Proteomes" id="UP001152562">
    <property type="component" value="Unassembled WGS sequence"/>
</dbReference>
<feature type="compositionally biased region" description="Polar residues" evidence="1">
    <location>
        <begin position="226"/>
        <end position="251"/>
    </location>
</feature>